<dbReference type="EMBL" id="OZ034826">
    <property type="protein sequence ID" value="CAL1681044.1"/>
    <property type="molecule type" value="Genomic_DNA"/>
</dbReference>
<dbReference type="Pfam" id="PF14223">
    <property type="entry name" value="Retrotran_gag_2"/>
    <property type="match status" value="1"/>
</dbReference>
<proteinExistence type="predicted"/>
<dbReference type="InterPro" id="IPR025724">
    <property type="entry name" value="GAG-pre-integrase_dom"/>
</dbReference>
<feature type="domain" description="Retrovirus-related Pol polyprotein from transposon TNT 1-94-like beta-barrel" evidence="2">
    <location>
        <begin position="240"/>
        <end position="324"/>
    </location>
</feature>
<name>A0AAV2NNX9_9HYME</name>
<gene>
    <name evidence="3" type="ORF">LPLAT_LOCUS7203</name>
</gene>
<accession>A0AAV2NNX9</accession>
<keyword evidence="4" id="KW-1185">Reference proteome</keyword>
<dbReference type="InterPro" id="IPR054722">
    <property type="entry name" value="PolX-like_BBD"/>
</dbReference>
<sequence>MLLIKEDLWDVVIGAPPSAVTELAAWTKRDGKARAIIDLMVEDAQLVHIKTKKTAKDTWKALKDYHEKSTLTKKVFLLKEICSMRLREDGDMESHINKMQELVNKLTALGEVLGDKLVVAMLLCSLPDSYSSMITALESRSEDDLTPTLVKGKLVNEHRRRKGQALGGDNRCGIKGHIKKDCLKFRRWKSNKDKANVASVDKDDTMSTISDASAISNARSSSKYPDVAFCAAQRQLDSKWYFDLGSTKHMTNDINFFASLNPHYRSKVRVADKRFVDVYGIGNGEVLCMNQTGCESKLKFENVLYVRDFESGLISVRVLDKEGYTILIKNGMLTICRDGAEFAVGTLQGDMYELKVPDRALLVDEDHSTNCIYTWHRRFGHRDPEAIKRLANEGLVSGMKLQACGIKKPCENCIKGKMTRSPFPKESQGMSDAPLKLIHTDVCGPMPEFEKTWVFFKSLAQWVLKKTGFLGLLFFWGFY</sequence>
<dbReference type="PANTHER" id="PTHR47481:SF7">
    <property type="entry name" value="CCHC-TYPE DOMAIN-CONTAINING PROTEIN"/>
    <property type="match status" value="1"/>
</dbReference>
<feature type="domain" description="GAG-pre-integrase" evidence="1">
    <location>
        <begin position="368"/>
        <end position="418"/>
    </location>
</feature>
<evidence type="ECO:0000259" key="1">
    <source>
        <dbReference type="Pfam" id="PF13976"/>
    </source>
</evidence>
<dbReference type="PANTHER" id="PTHR47481">
    <property type="match status" value="1"/>
</dbReference>
<protein>
    <recommendedName>
        <fullName evidence="5">GAG-pre-integrase domain-containing protein</fullName>
    </recommendedName>
</protein>
<evidence type="ECO:0000313" key="3">
    <source>
        <dbReference type="EMBL" id="CAL1681044.1"/>
    </source>
</evidence>
<dbReference type="AlphaFoldDB" id="A0AAV2NNX9"/>
<evidence type="ECO:0000259" key="2">
    <source>
        <dbReference type="Pfam" id="PF22936"/>
    </source>
</evidence>
<organism evidence="3 4">
    <name type="scientific">Lasius platythorax</name>
    <dbReference type="NCBI Taxonomy" id="488582"/>
    <lineage>
        <taxon>Eukaryota</taxon>
        <taxon>Metazoa</taxon>
        <taxon>Ecdysozoa</taxon>
        <taxon>Arthropoda</taxon>
        <taxon>Hexapoda</taxon>
        <taxon>Insecta</taxon>
        <taxon>Pterygota</taxon>
        <taxon>Neoptera</taxon>
        <taxon>Endopterygota</taxon>
        <taxon>Hymenoptera</taxon>
        <taxon>Apocrita</taxon>
        <taxon>Aculeata</taxon>
        <taxon>Formicoidea</taxon>
        <taxon>Formicidae</taxon>
        <taxon>Formicinae</taxon>
        <taxon>Lasius</taxon>
        <taxon>Lasius</taxon>
    </lineage>
</organism>
<dbReference type="Proteomes" id="UP001497644">
    <property type="component" value="Chromosome 3"/>
</dbReference>
<evidence type="ECO:0008006" key="5">
    <source>
        <dbReference type="Google" id="ProtNLM"/>
    </source>
</evidence>
<dbReference type="Pfam" id="PF13976">
    <property type="entry name" value="gag_pre-integrs"/>
    <property type="match status" value="1"/>
</dbReference>
<evidence type="ECO:0000313" key="4">
    <source>
        <dbReference type="Proteomes" id="UP001497644"/>
    </source>
</evidence>
<reference evidence="3" key="1">
    <citation type="submission" date="2024-04" db="EMBL/GenBank/DDBJ databases">
        <authorList>
            <consortium name="Molecular Ecology Group"/>
        </authorList>
    </citation>
    <scope>NUCLEOTIDE SEQUENCE</scope>
</reference>
<dbReference type="Pfam" id="PF22936">
    <property type="entry name" value="Pol_BBD"/>
    <property type="match status" value="1"/>
</dbReference>